<dbReference type="CDD" id="cd00051">
    <property type="entry name" value="EFh"/>
    <property type="match status" value="2"/>
</dbReference>
<evidence type="ECO:0000313" key="7">
    <source>
        <dbReference type="EMBL" id="CAH0364856.1"/>
    </source>
</evidence>
<dbReference type="InterPro" id="IPR051581">
    <property type="entry name" value="Ca-bind"/>
</dbReference>
<dbReference type="Gene3D" id="1.10.238.10">
    <property type="entry name" value="EF-hand"/>
    <property type="match status" value="3"/>
</dbReference>
<dbReference type="PANTHER" id="PTHR34524:SF6">
    <property type="entry name" value="CALCYPHOSINE LIKE"/>
    <property type="match status" value="1"/>
</dbReference>
<sequence>MKLREALHAQAARLPAQAAELVVRCPDTKMPRDDDDDAVAEPKDDSLTYLVRKLRALLRSEAKDQSLRDLFEKLDKNGDKKVTAVELRKGLKDLGFRLDDDEVRDIIKYCDVDGDGEISYLEFESFVESPECKDADVQDVLDRLREIAEGQGGSIAKRIEEMFEELDEDLSGDVDADEFHDGLRGLGLTLTVKEAEDITKRFPSTGKNAVGPKGPRIRYRDFVAAVRGKAPASHEAKDSQGDRVATYAVRKLAEEVERCSRTKQGDLDLAGCFRDLDADGSGTLDRTEIRDALDRVGVQLSRKELVEVMEFFGAGPDGEVPYEDFVAFALKQDPATARIATKVRNEIERLAERDGRAPDYRGAFRELDDDDSGELDQDEFRSAMRNLGLRLSSAELRQLVNLFDADGDGVVSYREFIDFVEKIPVDESGEAGESKDDGGEAKAEAKW</sequence>
<dbReference type="PROSITE" id="PS50222">
    <property type="entry name" value="EF_HAND_2"/>
    <property type="match status" value="6"/>
</dbReference>
<dbReference type="InterPro" id="IPR011992">
    <property type="entry name" value="EF-hand-dom_pair"/>
</dbReference>
<keyword evidence="1" id="KW-0479">Metal-binding</keyword>
<proteinExistence type="predicted"/>
<feature type="domain" description="EF-hand" evidence="5">
    <location>
        <begin position="391"/>
        <end position="426"/>
    </location>
</feature>
<dbReference type="AlphaFoldDB" id="A0A7S4E9N4"/>
<keyword evidence="8" id="KW-1185">Reference proteome</keyword>
<dbReference type="SMART" id="SM00054">
    <property type="entry name" value="EFh"/>
    <property type="match status" value="7"/>
</dbReference>
<feature type="domain" description="EF-hand" evidence="5">
    <location>
        <begin position="98"/>
        <end position="133"/>
    </location>
</feature>
<dbReference type="InterPro" id="IPR018247">
    <property type="entry name" value="EF_Hand_1_Ca_BS"/>
</dbReference>
<evidence type="ECO:0000256" key="1">
    <source>
        <dbReference type="ARBA" id="ARBA00022723"/>
    </source>
</evidence>
<dbReference type="PROSITE" id="PS00018">
    <property type="entry name" value="EF_HAND_1"/>
    <property type="match status" value="5"/>
</dbReference>
<dbReference type="Pfam" id="PF13499">
    <property type="entry name" value="EF-hand_7"/>
    <property type="match status" value="3"/>
</dbReference>
<gene>
    <name evidence="6" type="ORF">PCAL00307_LOCUS14488</name>
    <name evidence="7" type="ORF">PECAL_1P12410</name>
</gene>
<feature type="domain" description="EF-hand" evidence="5">
    <location>
        <begin position="355"/>
        <end position="390"/>
    </location>
</feature>
<keyword evidence="2" id="KW-0677">Repeat</keyword>
<dbReference type="OrthoDB" id="206948at2759"/>
<dbReference type="SUPFAM" id="SSF47473">
    <property type="entry name" value="EF-hand"/>
    <property type="match status" value="2"/>
</dbReference>
<feature type="domain" description="EF-hand" evidence="5">
    <location>
        <begin position="154"/>
        <end position="189"/>
    </location>
</feature>
<organism evidence="6">
    <name type="scientific">Pelagomonas calceolata</name>
    <dbReference type="NCBI Taxonomy" id="35677"/>
    <lineage>
        <taxon>Eukaryota</taxon>
        <taxon>Sar</taxon>
        <taxon>Stramenopiles</taxon>
        <taxon>Ochrophyta</taxon>
        <taxon>Pelagophyceae</taxon>
        <taxon>Pelagomonadales</taxon>
        <taxon>Pelagomonadaceae</taxon>
        <taxon>Pelagomonas</taxon>
    </lineage>
</organism>
<evidence type="ECO:0000313" key="6">
    <source>
        <dbReference type="EMBL" id="CAE0699052.1"/>
    </source>
</evidence>
<reference evidence="7" key="2">
    <citation type="submission" date="2021-11" db="EMBL/GenBank/DDBJ databases">
        <authorList>
            <consortium name="Genoscope - CEA"/>
            <person name="William W."/>
        </authorList>
    </citation>
    <scope>NUCLEOTIDE SEQUENCE</scope>
</reference>
<feature type="domain" description="EF-hand" evidence="5">
    <location>
        <begin position="62"/>
        <end position="97"/>
    </location>
</feature>
<protein>
    <recommendedName>
        <fullName evidence="5">EF-hand domain-containing protein</fullName>
    </recommendedName>
</protein>
<dbReference type="InterPro" id="IPR002048">
    <property type="entry name" value="EF_hand_dom"/>
</dbReference>
<dbReference type="EMBL" id="HBIW01016792">
    <property type="protein sequence ID" value="CAE0699052.1"/>
    <property type="molecule type" value="Transcribed_RNA"/>
</dbReference>
<evidence type="ECO:0000259" key="5">
    <source>
        <dbReference type="PROSITE" id="PS50222"/>
    </source>
</evidence>
<dbReference type="Proteomes" id="UP000789595">
    <property type="component" value="Unassembled WGS sequence"/>
</dbReference>
<dbReference type="PANTHER" id="PTHR34524">
    <property type="entry name" value="CALCYPHOSIN"/>
    <property type="match status" value="1"/>
</dbReference>
<evidence type="ECO:0000313" key="8">
    <source>
        <dbReference type="Proteomes" id="UP000789595"/>
    </source>
</evidence>
<feature type="compositionally biased region" description="Basic and acidic residues" evidence="4">
    <location>
        <begin position="432"/>
        <end position="447"/>
    </location>
</feature>
<keyword evidence="3" id="KW-0106">Calcium</keyword>
<dbReference type="EMBL" id="CAKKNE010000001">
    <property type="protein sequence ID" value="CAH0364856.1"/>
    <property type="molecule type" value="Genomic_DNA"/>
</dbReference>
<evidence type="ECO:0000256" key="4">
    <source>
        <dbReference type="SAM" id="MobiDB-lite"/>
    </source>
</evidence>
<evidence type="ECO:0000256" key="2">
    <source>
        <dbReference type="ARBA" id="ARBA00022737"/>
    </source>
</evidence>
<dbReference type="FunFam" id="1.10.238.10:FF:000003">
    <property type="entry name" value="Calmodulin A"/>
    <property type="match status" value="1"/>
</dbReference>
<accession>A0A7S4E9N4</accession>
<name>A0A7S4E9N4_9STRA</name>
<evidence type="ECO:0000256" key="3">
    <source>
        <dbReference type="ARBA" id="ARBA00022837"/>
    </source>
</evidence>
<feature type="domain" description="EF-hand" evidence="5">
    <location>
        <begin position="264"/>
        <end position="299"/>
    </location>
</feature>
<dbReference type="GO" id="GO:0005509">
    <property type="term" value="F:calcium ion binding"/>
    <property type="evidence" value="ECO:0007669"/>
    <property type="project" value="InterPro"/>
</dbReference>
<reference evidence="6" key="1">
    <citation type="submission" date="2021-01" db="EMBL/GenBank/DDBJ databases">
        <authorList>
            <person name="Corre E."/>
            <person name="Pelletier E."/>
            <person name="Niang G."/>
            <person name="Scheremetjew M."/>
            <person name="Finn R."/>
            <person name="Kale V."/>
            <person name="Holt S."/>
            <person name="Cochrane G."/>
            <person name="Meng A."/>
            <person name="Brown T."/>
            <person name="Cohen L."/>
        </authorList>
    </citation>
    <scope>NUCLEOTIDE SEQUENCE</scope>
    <source>
        <strain evidence="6">CCMP1756</strain>
    </source>
</reference>
<feature type="region of interest" description="Disordered" evidence="4">
    <location>
        <begin position="427"/>
        <end position="447"/>
    </location>
</feature>
<dbReference type="Pfam" id="PF13833">
    <property type="entry name" value="EF-hand_8"/>
    <property type="match status" value="1"/>
</dbReference>